<reference evidence="3 4" key="3">
    <citation type="journal article" date="2017" name="Mol. Plant Pathol.">
        <title>A gapless genome sequence of the fungus Botrytis cinerea.</title>
        <authorList>
            <person name="Van Kan J.A."/>
            <person name="Stassen J.H."/>
            <person name="Mosbach A."/>
            <person name="Van Der Lee T.A."/>
            <person name="Faino L."/>
            <person name="Farmer A.D."/>
            <person name="Papasotiriou D.G."/>
            <person name="Zhou S."/>
            <person name="Seidl M.F."/>
            <person name="Cottam E."/>
            <person name="Edel D."/>
            <person name="Hahn M."/>
            <person name="Schwartz D.C."/>
            <person name="Dietrich R.A."/>
            <person name="Widdison S."/>
            <person name="Scalliet G."/>
        </authorList>
    </citation>
    <scope>NUCLEOTIDE SEQUENCE [LARGE SCALE GENOMIC DNA]</scope>
    <source>
        <strain evidence="3 4">B05.10</strain>
    </source>
</reference>
<evidence type="ECO:0000313" key="3">
    <source>
        <dbReference type="EMBL" id="ATZ50436.1"/>
    </source>
</evidence>
<keyword evidence="2" id="KW-0812">Transmembrane</keyword>
<keyword evidence="2" id="KW-0472">Membrane</keyword>
<evidence type="ECO:0000256" key="1">
    <source>
        <dbReference type="SAM" id="MobiDB-lite"/>
    </source>
</evidence>
<keyword evidence="2" id="KW-1133">Transmembrane helix</keyword>
<dbReference type="RefSeq" id="XP_001550699.1">
    <property type="nucleotide sequence ID" value="XM_001550649.2"/>
</dbReference>
<name>A0A384JIM6_BOTFB</name>
<dbReference type="Proteomes" id="UP000001798">
    <property type="component" value="Chromosome 5"/>
</dbReference>
<dbReference type="AlphaFoldDB" id="A0A384JIM6"/>
<dbReference type="KEGG" id="bfu:BCIN_05g07870"/>
<feature type="transmembrane region" description="Helical" evidence="2">
    <location>
        <begin position="12"/>
        <end position="32"/>
    </location>
</feature>
<reference evidence="3 4" key="1">
    <citation type="journal article" date="2011" name="PLoS Genet.">
        <title>Genomic analysis of the necrotrophic fungal pathogens Sclerotinia sclerotiorum and Botrytis cinerea.</title>
        <authorList>
            <person name="Amselem J."/>
            <person name="Cuomo C.A."/>
            <person name="van Kan J.A."/>
            <person name="Viaud M."/>
            <person name="Benito E.P."/>
            <person name="Couloux A."/>
            <person name="Coutinho P.M."/>
            <person name="de Vries R.P."/>
            <person name="Dyer P.S."/>
            <person name="Fillinger S."/>
            <person name="Fournier E."/>
            <person name="Gout L."/>
            <person name="Hahn M."/>
            <person name="Kohn L."/>
            <person name="Lapalu N."/>
            <person name="Plummer K.M."/>
            <person name="Pradier J.M."/>
            <person name="Quevillon E."/>
            <person name="Sharon A."/>
            <person name="Simon A."/>
            <person name="ten Have A."/>
            <person name="Tudzynski B."/>
            <person name="Tudzynski P."/>
            <person name="Wincker P."/>
            <person name="Andrew M."/>
            <person name="Anthouard V."/>
            <person name="Beever R.E."/>
            <person name="Beffa R."/>
            <person name="Benoit I."/>
            <person name="Bouzid O."/>
            <person name="Brault B."/>
            <person name="Chen Z."/>
            <person name="Choquer M."/>
            <person name="Collemare J."/>
            <person name="Cotton P."/>
            <person name="Danchin E.G."/>
            <person name="Da Silva C."/>
            <person name="Gautier A."/>
            <person name="Giraud C."/>
            <person name="Giraud T."/>
            <person name="Gonzalez C."/>
            <person name="Grossetete S."/>
            <person name="Guldener U."/>
            <person name="Henrissat B."/>
            <person name="Howlett B.J."/>
            <person name="Kodira C."/>
            <person name="Kretschmer M."/>
            <person name="Lappartient A."/>
            <person name="Leroch M."/>
            <person name="Levis C."/>
            <person name="Mauceli E."/>
            <person name="Neuveglise C."/>
            <person name="Oeser B."/>
            <person name="Pearson M."/>
            <person name="Poulain J."/>
            <person name="Poussereau N."/>
            <person name="Quesneville H."/>
            <person name="Rascle C."/>
            <person name="Schumacher J."/>
            <person name="Segurens B."/>
            <person name="Sexton A."/>
            <person name="Silva E."/>
            <person name="Sirven C."/>
            <person name="Soanes D.M."/>
            <person name="Talbot N.J."/>
            <person name="Templeton M."/>
            <person name="Yandava C."/>
            <person name="Yarden O."/>
            <person name="Zeng Q."/>
            <person name="Rollins J.A."/>
            <person name="Lebrun M.H."/>
            <person name="Dickman M."/>
        </authorList>
    </citation>
    <scope>NUCLEOTIDE SEQUENCE [LARGE SCALE GENOMIC DNA]</scope>
    <source>
        <strain evidence="3 4">B05.10</strain>
    </source>
</reference>
<keyword evidence="4" id="KW-1185">Reference proteome</keyword>
<gene>
    <name evidence="3" type="ORF">BCIN_05g07870</name>
</gene>
<organism evidence="3 4">
    <name type="scientific">Botryotinia fuckeliana (strain B05.10)</name>
    <name type="common">Noble rot fungus</name>
    <name type="synonym">Botrytis cinerea</name>
    <dbReference type="NCBI Taxonomy" id="332648"/>
    <lineage>
        <taxon>Eukaryota</taxon>
        <taxon>Fungi</taxon>
        <taxon>Dikarya</taxon>
        <taxon>Ascomycota</taxon>
        <taxon>Pezizomycotina</taxon>
        <taxon>Leotiomycetes</taxon>
        <taxon>Helotiales</taxon>
        <taxon>Sclerotiniaceae</taxon>
        <taxon>Botrytis</taxon>
    </lineage>
</organism>
<evidence type="ECO:0000256" key="2">
    <source>
        <dbReference type="SAM" id="Phobius"/>
    </source>
</evidence>
<sequence>MSPSGINPRTTAALQEAGFHLVGCSAYMAIILKSLSCCLKHTPQYIVLVGPIIIWLFISSLCQTYNRFQEVIENWKSDGVMGKLGKRFKQGNDQATGKPKRKNHRGGNKTKKSETKREDTASPIFGEN</sequence>
<dbReference type="VEuPathDB" id="FungiDB:Bcin05g07870"/>
<feature type="transmembrane region" description="Helical" evidence="2">
    <location>
        <begin position="44"/>
        <end position="61"/>
    </location>
</feature>
<dbReference type="EMBL" id="CP009809">
    <property type="protein sequence ID" value="ATZ50436.1"/>
    <property type="molecule type" value="Genomic_DNA"/>
</dbReference>
<accession>A0A384JIM6</accession>
<protein>
    <submittedName>
        <fullName evidence="3">Uncharacterized protein</fullName>
    </submittedName>
</protein>
<feature type="region of interest" description="Disordered" evidence="1">
    <location>
        <begin position="82"/>
        <end position="128"/>
    </location>
</feature>
<proteinExistence type="predicted"/>
<dbReference type="OMA" id="RHEYMEL"/>
<evidence type="ECO:0000313" key="4">
    <source>
        <dbReference type="Proteomes" id="UP000001798"/>
    </source>
</evidence>
<feature type="compositionally biased region" description="Basic and acidic residues" evidence="1">
    <location>
        <begin position="111"/>
        <end position="120"/>
    </location>
</feature>
<dbReference type="GeneID" id="5431200"/>
<reference evidence="3 4" key="2">
    <citation type="journal article" date="2012" name="Eukaryot. Cell">
        <title>Genome update of Botrytis cinerea strains B05.10 and T4.</title>
        <authorList>
            <person name="Staats M."/>
            <person name="van Kan J.A."/>
        </authorList>
    </citation>
    <scope>NUCLEOTIDE SEQUENCE [LARGE SCALE GENOMIC DNA]</scope>
    <source>
        <strain evidence="3 4">B05.10</strain>
    </source>
</reference>
<dbReference type="OrthoDB" id="3532411at2759"/>
<feature type="compositionally biased region" description="Basic residues" evidence="1">
    <location>
        <begin position="98"/>
        <end position="110"/>
    </location>
</feature>